<reference evidence="3 4" key="1">
    <citation type="journal article" date="2024" name="Nat. Commun.">
        <title>Phylogenomics reveals the evolutionary origins of lichenization in chlorophyte algae.</title>
        <authorList>
            <person name="Puginier C."/>
            <person name="Libourel C."/>
            <person name="Otte J."/>
            <person name="Skaloud P."/>
            <person name="Haon M."/>
            <person name="Grisel S."/>
            <person name="Petersen M."/>
            <person name="Berrin J.G."/>
            <person name="Delaux P.M."/>
            <person name="Dal Grande F."/>
            <person name="Keller J."/>
        </authorList>
    </citation>
    <scope>NUCLEOTIDE SEQUENCE [LARGE SCALE GENOMIC DNA]</scope>
    <source>
        <strain evidence="3 4">SAG 2043</strain>
    </source>
</reference>
<evidence type="ECO:0000256" key="1">
    <source>
        <dbReference type="SAM" id="MobiDB-lite"/>
    </source>
</evidence>
<keyword evidence="4" id="KW-1185">Reference proteome</keyword>
<dbReference type="AlphaFoldDB" id="A0AAW1QAY2"/>
<dbReference type="Proteomes" id="UP001489004">
    <property type="component" value="Unassembled WGS sequence"/>
</dbReference>
<keyword evidence="2" id="KW-1133">Transmembrane helix</keyword>
<feature type="transmembrane region" description="Helical" evidence="2">
    <location>
        <begin position="33"/>
        <end position="58"/>
    </location>
</feature>
<protein>
    <submittedName>
        <fullName evidence="3">Uncharacterized protein</fullName>
    </submittedName>
</protein>
<name>A0AAW1QAY2_9CHLO</name>
<sequence>MSSPSQAAPAAAPDSQPYNTFWGQSQQFTAAKYATFIFFGLSVFVVCLFAAFLVCHLFRRFRAMRSNSRPVQLQAIQVVGLAPERPLPLAPIKQGFVVNHPDGGVEVAIMSEVQPSPCKASAAFAKDDDSEDSYWLGDSTASSSTSSPPCQRGSGPQEDHTEEQHATPVTVNHQP</sequence>
<dbReference type="EMBL" id="JALJOR010000004">
    <property type="protein sequence ID" value="KAK9818240.1"/>
    <property type="molecule type" value="Genomic_DNA"/>
</dbReference>
<evidence type="ECO:0000256" key="2">
    <source>
        <dbReference type="SAM" id="Phobius"/>
    </source>
</evidence>
<keyword evidence="2" id="KW-0472">Membrane</keyword>
<gene>
    <name evidence="3" type="ORF">WJX72_009281</name>
</gene>
<comment type="caution">
    <text evidence="3">The sequence shown here is derived from an EMBL/GenBank/DDBJ whole genome shotgun (WGS) entry which is preliminary data.</text>
</comment>
<keyword evidence="2" id="KW-0812">Transmembrane</keyword>
<evidence type="ECO:0000313" key="4">
    <source>
        <dbReference type="Proteomes" id="UP001489004"/>
    </source>
</evidence>
<proteinExistence type="predicted"/>
<feature type="region of interest" description="Disordered" evidence="1">
    <location>
        <begin position="122"/>
        <end position="175"/>
    </location>
</feature>
<organism evidence="3 4">
    <name type="scientific">[Myrmecia] bisecta</name>
    <dbReference type="NCBI Taxonomy" id="41462"/>
    <lineage>
        <taxon>Eukaryota</taxon>
        <taxon>Viridiplantae</taxon>
        <taxon>Chlorophyta</taxon>
        <taxon>core chlorophytes</taxon>
        <taxon>Trebouxiophyceae</taxon>
        <taxon>Trebouxiales</taxon>
        <taxon>Trebouxiaceae</taxon>
        <taxon>Myrmecia</taxon>
    </lineage>
</organism>
<accession>A0AAW1QAY2</accession>
<evidence type="ECO:0000313" key="3">
    <source>
        <dbReference type="EMBL" id="KAK9818240.1"/>
    </source>
</evidence>